<dbReference type="AlphaFoldDB" id="A0A5P8M882"/>
<feature type="domain" description="Pesticidal crystal protein Cry22Aa Ig-like" evidence="2">
    <location>
        <begin position="495"/>
        <end position="562"/>
    </location>
</feature>
<reference evidence="3 4" key="1">
    <citation type="submission" date="2019-10" db="EMBL/GenBank/DDBJ databases">
        <title>The completed genome of Lactobacillus harbinensis M1.</title>
        <authorList>
            <person name="Zheng Y."/>
        </authorList>
    </citation>
    <scope>NUCLEOTIDE SEQUENCE [LARGE SCALE GENOMIC DNA]</scope>
    <source>
        <strain evidence="3 4">M1</strain>
    </source>
</reference>
<dbReference type="SMR" id="A0A5P8M882"/>
<dbReference type="KEGG" id="lhb:D1010_12980"/>
<dbReference type="InterPro" id="IPR013783">
    <property type="entry name" value="Ig-like_fold"/>
</dbReference>
<sequence length="711" mass="74219">MKKFSKVKYFGAVAAALLAVAPIAAPVVSQVASPAIAQAATQIDTDAQNLVNNTFKSTVNTTFGSATAANVAGLNQSVPYNTIADANGATVGGATAYQFISNNDSKWQSGAFANYRVSISLDGNATGATGSELANILTTKPQKSYTATVNVYKANDANTVIATKTITVNVASYLKASFPALTATVGDAVAPLNNVADAAGALKVTNTDNQAVNVYGSDFDATSIGWTFGTNPVGNHAGIGNYISNLSAENQTTNSSRFIKNGTLYQAFKIQNNGTTNSSLAATLTNYASSIRTAMTDSSATIVAKGGVVSDGTNVYVVRAVNVQATENDQAYKPVVKYTSVADSSSQNAVTTTYYDGDTISLANPLNYVAGSTASDGFTYDQGARDIVALAQFSPASGADPAYNKFQAYDNSIKGGGLNVSLGNPARYTVNGNPFTVDGITTALQGLVKNPYISQTVKVPVTITNTRGYVATINIPITIGTNVGTPIATEFTGYTTITKGSKFDPLADVQFKNSSTDNSVIPDSRINVSSNVDITTPGTYTVTYTVTNAAGKSATFTRTVVVTAGDLTESNASGVVYINNASGAKVYSDTATSKETGNTLDNTTAWKYSSVVKDAANKIVAYNLGGKQYVKAADVATSPVKAQAGVFTVHYPANAKWSIAVYNSNLKVQKLIPANSTWITFGTKTLKDGKSYYNLGGNQWVRTDYGFWNAK</sequence>
<feature type="chain" id="PRO_5039174360" evidence="1">
    <location>
        <begin position="25"/>
        <end position="711"/>
    </location>
</feature>
<protein>
    <submittedName>
        <fullName evidence="3">DUF5011 domain-containing protein</fullName>
    </submittedName>
</protein>
<dbReference type="InterPro" id="IPR021021">
    <property type="entry name" value="Fibronectin-binding_SSURE"/>
</dbReference>
<feature type="signal peptide" evidence="1">
    <location>
        <begin position="1"/>
        <end position="24"/>
    </location>
</feature>
<dbReference type="EMBL" id="CP045143">
    <property type="protein sequence ID" value="QFR24221.1"/>
    <property type="molecule type" value="Genomic_DNA"/>
</dbReference>
<evidence type="ECO:0000259" key="2">
    <source>
        <dbReference type="Pfam" id="PF16403"/>
    </source>
</evidence>
<evidence type="ECO:0000256" key="1">
    <source>
        <dbReference type="SAM" id="SignalP"/>
    </source>
</evidence>
<dbReference type="Proteomes" id="UP000326779">
    <property type="component" value="Chromosome"/>
</dbReference>
<dbReference type="SUPFAM" id="SSF49299">
    <property type="entry name" value="PKD domain"/>
    <property type="match status" value="1"/>
</dbReference>
<dbReference type="RefSeq" id="WP_152261203.1">
    <property type="nucleotide sequence ID" value="NZ_CP045143.1"/>
</dbReference>
<proteinExistence type="predicted"/>
<keyword evidence="1" id="KW-0732">Signal</keyword>
<accession>A0A5P8M882</accession>
<dbReference type="Pfam" id="PF16403">
    <property type="entry name" value="Bact_surface_Ig-like"/>
    <property type="match status" value="1"/>
</dbReference>
<evidence type="ECO:0000313" key="3">
    <source>
        <dbReference type="EMBL" id="QFR24221.1"/>
    </source>
</evidence>
<organism evidence="3 4">
    <name type="scientific">Schleiferilactobacillus harbinensis</name>
    <dbReference type="NCBI Taxonomy" id="304207"/>
    <lineage>
        <taxon>Bacteria</taxon>
        <taxon>Bacillati</taxon>
        <taxon>Bacillota</taxon>
        <taxon>Bacilli</taxon>
        <taxon>Lactobacillales</taxon>
        <taxon>Lactobacillaceae</taxon>
        <taxon>Schleiferilactobacillus</taxon>
    </lineage>
</organism>
<dbReference type="Gene3D" id="2.60.40.10">
    <property type="entry name" value="Immunoglobulins"/>
    <property type="match status" value="1"/>
</dbReference>
<name>A0A5P8M882_9LACO</name>
<gene>
    <name evidence="3" type="ORF">D1010_12980</name>
</gene>
<evidence type="ECO:0000313" key="4">
    <source>
        <dbReference type="Proteomes" id="UP000326779"/>
    </source>
</evidence>
<dbReference type="InterPro" id="IPR035986">
    <property type="entry name" value="PKD_dom_sf"/>
</dbReference>
<dbReference type="InterPro" id="IPR032179">
    <property type="entry name" value="Cry22Aa_Ig-like"/>
</dbReference>
<dbReference type="Pfam" id="PF11966">
    <property type="entry name" value="SSURE"/>
    <property type="match status" value="1"/>
</dbReference>